<protein>
    <submittedName>
        <fullName evidence="1">Tetratricopeptide repeat protein</fullName>
    </submittedName>
</protein>
<comment type="caution">
    <text evidence="1">The sequence shown here is derived from an EMBL/GenBank/DDBJ whole genome shotgun (WGS) entry which is preliminary data.</text>
</comment>
<feature type="non-terminal residue" evidence="1">
    <location>
        <position position="84"/>
    </location>
</feature>
<dbReference type="EMBL" id="JAAGLU010001126">
    <property type="protein sequence ID" value="NEC93710.1"/>
    <property type="molecule type" value="Genomic_DNA"/>
</dbReference>
<accession>A0A6B3CCJ8</accession>
<dbReference type="InterPro" id="IPR053137">
    <property type="entry name" value="NLR-like"/>
</dbReference>
<feature type="non-terminal residue" evidence="1">
    <location>
        <position position="1"/>
    </location>
</feature>
<dbReference type="PANTHER" id="PTHR46082">
    <property type="entry name" value="ATP/GTP-BINDING PROTEIN-RELATED"/>
    <property type="match status" value="1"/>
</dbReference>
<dbReference type="AlphaFoldDB" id="A0A6B3CCJ8"/>
<dbReference type="PANTHER" id="PTHR46082:SF6">
    <property type="entry name" value="AAA+ ATPASE DOMAIN-CONTAINING PROTEIN-RELATED"/>
    <property type="match status" value="1"/>
</dbReference>
<sequence>LAGAYQGAGDLGRAIPLYEQTLTASVRVLGEDHPSTLTSRNNLAGAYQGAGDLGRAIPLYEQTLTASVRVLGEDHPSTLTSRNN</sequence>
<gene>
    <name evidence="1" type="ORF">G3I71_50135</name>
</gene>
<dbReference type="RefSeq" id="WP_164325653.1">
    <property type="nucleotide sequence ID" value="NZ_JAAGLU010001126.1"/>
</dbReference>
<proteinExistence type="predicted"/>
<dbReference type="InterPro" id="IPR011990">
    <property type="entry name" value="TPR-like_helical_dom_sf"/>
</dbReference>
<evidence type="ECO:0000313" key="1">
    <source>
        <dbReference type="EMBL" id="NEC93710.1"/>
    </source>
</evidence>
<dbReference type="Pfam" id="PF13424">
    <property type="entry name" value="TPR_12"/>
    <property type="match status" value="1"/>
</dbReference>
<reference evidence="1" key="1">
    <citation type="submission" date="2020-01" db="EMBL/GenBank/DDBJ databases">
        <title>Insect and environment-associated Actinomycetes.</title>
        <authorList>
            <person name="Currrie C."/>
            <person name="Chevrette M."/>
            <person name="Carlson C."/>
            <person name="Stubbendieck R."/>
            <person name="Wendt-Pienkowski E."/>
        </authorList>
    </citation>
    <scope>NUCLEOTIDE SEQUENCE</scope>
    <source>
        <strain evidence="1">SID12501</strain>
    </source>
</reference>
<organism evidence="1">
    <name type="scientific">Streptomyces sp. SID12501</name>
    <dbReference type="NCBI Taxonomy" id="2706042"/>
    <lineage>
        <taxon>Bacteria</taxon>
        <taxon>Bacillati</taxon>
        <taxon>Actinomycetota</taxon>
        <taxon>Actinomycetes</taxon>
        <taxon>Kitasatosporales</taxon>
        <taxon>Streptomycetaceae</taxon>
        <taxon>Streptomyces</taxon>
    </lineage>
</organism>
<dbReference type="Gene3D" id="1.25.40.10">
    <property type="entry name" value="Tetratricopeptide repeat domain"/>
    <property type="match status" value="1"/>
</dbReference>
<name>A0A6B3CCJ8_9ACTN</name>
<dbReference type="SUPFAM" id="SSF48452">
    <property type="entry name" value="TPR-like"/>
    <property type="match status" value="1"/>
</dbReference>